<dbReference type="Pfam" id="PF13561">
    <property type="entry name" value="adh_short_C2"/>
    <property type="match status" value="1"/>
</dbReference>
<dbReference type="PANTHER" id="PTHR42879:SF6">
    <property type="entry name" value="NADPH-DEPENDENT REDUCTASE BACG"/>
    <property type="match status" value="1"/>
</dbReference>
<dbReference type="InterPro" id="IPR036291">
    <property type="entry name" value="NAD(P)-bd_dom_sf"/>
</dbReference>
<evidence type="ECO:0000313" key="2">
    <source>
        <dbReference type="EMBL" id="GAA4326830.1"/>
    </source>
</evidence>
<gene>
    <name evidence="2" type="ORF">GCM10023144_10760</name>
</gene>
<comment type="caution">
    <text evidence="2">The sequence shown here is derived from an EMBL/GenBank/DDBJ whole genome shotgun (WGS) entry which is preliminary data.</text>
</comment>
<dbReference type="RefSeq" id="WP_345247114.1">
    <property type="nucleotide sequence ID" value="NZ_BAABFO010000004.1"/>
</dbReference>
<organism evidence="2 3">
    <name type="scientific">Pigmentiphaga soli</name>
    <dbReference type="NCBI Taxonomy" id="1007095"/>
    <lineage>
        <taxon>Bacteria</taxon>
        <taxon>Pseudomonadati</taxon>
        <taxon>Pseudomonadota</taxon>
        <taxon>Betaproteobacteria</taxon>
        <taxon>Burkholderiales</taxon>
        <taxon>Alcaligenaceae</taxon>
        <taxon>Pigmentiphaga</taxon>
    </lineage>
</organism>
<dbReference type="PRINTS" id="PR00081">
    <property type="entry name" value="GDHRDH"/>
</dbReference>
<dbReference type="Gene3D" id="3.40.50.720">
    <property type="entry name" value="NAD(P)-binding Rossmann-like Domain"/>
    <property type="match status" value="1"/>
</dbReference>
<dbReference type="InterPro" id="IPR050259">
    <property type="entry name" value="SDR"/>
</dbReference>
<accession>A0ABP8GM35</accession>
<dbReference type="InterPro" id="IPR002347">
    <property type="entry name" value="SDR_fam"/>
</dbReference>
<evidence type="ECO:0000313" key="3">
    <source>
        <dbReference type="Proteomes" id="UP001501671"/>
    </source>
</evidence>
<name>A0ABP8GM35_9BURK</name>
<dbReference type="SUPFAM" id="SSF51735">
    <property type="entry name" value="NAD(P)-binding Rossmann-fold domains"/>
    <property type="match status" value="1"/>
</dbReference>
<reference evidence="3" key="1">
    <citation type="journal article" date="2019" name="Int. J. Syst. Evol. Microbiol.">
        <title>The Global Catalogue of Microorganisms (GCM) 10K type strain sequencing project: providing services to taxonomists for standard genome sequencing and annotation.</title>
        <authorList>
            <consortium name="The Broad Institute Genomics Platform"/>
            <consortium name="The Broad Institute Genome Sequencing Center for Infectious Disease"/>
            <person name="Wu L."/>
            <person name="Ma J."/>
        </authorList>
    </citation>
    <scope>NUCLEOTIDE SEQUENCE [LARGE SCALE GENOMIC DNA]</scope>
    <source>
        <strain evidence="3">JCM 17666</strain>
    </source>
</reference>
<dbReference type="PANTHER" id="PTHR42879">
    <property type="entry name" value="3-OXOACYL-(ACYL-CARRIER-PROTEIN) REDUCTASE"/>
    <property type="match status" value="1"/>
</dbReference>
<comment type="similarity">
    <text evidence="1">Belongs to the short-chain dehydrogenases/reductases (SDR) family.</text>
</comment>
<evidence type="ECO:0000256" key="1">
    <source>
        <dbReference type="ARBA" id="ARBA00006484"/>
    </source>
</evidence>
<dbReference type="EMBL" id="BAABFO010000004">
    <property type="protein sequence ID" value="GAA4326830.1"/>
    <property type="molecule type" value="Genomic_DNA"/>
</dbReference>
<keyword evidence="3" id="KW-1185">Reference proteome</keyword>
<sequence length="257" mass="26274">MDLGLKGKVAIVTGATAGIGLAVVRKFVEEGASVAFCARRAEPVEALERELAAAGGNVLGKAADVSRPGDIAAFFEAVAARFGRIDILVNNAGTSKAGPFMAASDEDWQADLELKLFGAIRCIRLAVPEMKKQGGGRIVNVTNIAGKAPGASTMPTSVSRAAGLSLTKSLSKGLAADNILVNSVCIGKIKSAQHEKAAARKGITVDALYEEFGKGIPLGRVGEAEEAANVIVFLCSQAASFVTGSSINLDGGSSPVF</sequence>
<dbReference type="PRINTS" id="PR00080">
    <property type="entry name" value="SDRFAMILY"/>
</dbReference>
<dbReference type="Proteomes" id="UP001501671">
    <property type="component" value="Unassembled WGS sequence"/>
</dbReference>
<proteinExistence type="inferred from homology"/>
<protein>
    <submittedName>
        <fullName evidence="2">SDR family oxidoreductase</fullName>
    </submittedName>
</protein>